<name>A0ACB7GFJ4_MANES</name>
<gene>
    <name evidence="1" type="ORF">MANES_14G052401v8</name>
</gene>
<dbReference type="EMBL" id="CM004400">
    <property type="protein sequence ID" value="KAG8638676.1"/>
    <property type="molecule type" value="Genomic_DNA"/>
</dbReference>
<evidence type="ECO:0000313" key="2">
    <source>
        <dbReference type="Proteomes" id="UP000091857"/>
    </source>
</evidence>
<proteinExistence type="predicted"/>
<keyword evidence="2" id="KW-1185">Reference proteome</keyword>
<accession>A0ACB7GFJ4</accession>
<organism evidence="1 2">
    <name type="scientific">Manihot esculenta</name>
    <name type="common">Cassava</name>
    <name type="synonym">Jatropha manihot</name>
    <dbReference type="NCBI Taxonomy" id="3983"/>
    <lineage>
        <taxon>Eukaryota</taxon>
        <taxon>Viridiplantae</taxon>
        <taxon>Streptophyta</taxon>
        <taxon>Embryophyta</taxon>
        <taxon>Tracheophyta</taxon>
        <taxon>Spermatophyta</taxon>
        <taxon>Magnoliopsida</taxon>
        <taxon>eudicotyledons</taxon>
        <taxon>Gunneridae</taxon>
        <taxon>Pentapetalae</taxon>
        <taxon>rosids</taxon>
        <taxon>fabids</taxon>
        <taxon>Malpighiales</taxon>
        <taxon>Euphorbiaceae</taxon>
        <taxon>Crotonoideae</taxon>
        <taxon>Manihoteae</taxon>
        <taxon>Manihot</taxon>
    </lineage>
</organism>
<dbReference type="Proteomes" id="UP000091857">
    <property type="component" value="Chromosome 14"/>
</dbReference>
<sequence length="369" mass="40492">MNYKSSLEFLAHPEGYCPSRSAVAKFQAEVVYAEFMKRWNIGVYFSLRFQEIAGALDSALAATILVPAQNSHSGHGKLQDLTLKQSAVLLESLRSCWREDALIISCSDKFLHLSLQLLARFSSWLFSGLAARKTSNAGSNSAYEWVLSAVPDDFVYIIHGITCLATEVCGDYLDHVLQCLSSCSADTLDLVKQSILHGGESLDDISPLAINAIIEILVDKAVEDLGLVKGITATYRMTNKPLPIRYSPYVSGVLRPLKAFSDGERAMTYLTKESRNELLLGGATDTTSRHYEWAAELVSVARKTESSLERIRQGAQRRAGASSDVSDQSVSDTDKICMQLLLDVQQEQVISFIMGNHLGGIVVSMLAIQ</sequence>
<comment type="caution">
    <text evidence="1">The sequence shown here is derived from an EMBL/GenBank/DDBJ whole genome shotgun (WGS) entry which is preliminary data.</text>
</comment>
<evidence type="ECO:0000313" key="1">
    <source>
        <dbReference type="EMBL" id="KAG8638676.1"/>
    </source>
</evidence>
<protein>
    <submittedName>
        <fullName evidence="1">Uncharacterized protein</fullName>
    </submittedName>
</protein>
<reference evidence="2" key="1">
    <citation type="journal article" date="2016" name="Nat. Biotechnol.">
        <title>Sequencing wild and cultivated cassava and related species reveals extensive interspecific hybridization and genetic diversity.</title>
        <authorList>
            <person name="Bredeson J.V."/>
            <person name="Lyons J.B."/>
            <person name="Prochnik S.E."/>
            <person name="Wu G.A."/>
            <person name="Ha C.M."/>
            <person name="Edsinger-Gonzales E."/>
            <person name="Grimwood J."/>
            <person name="Schmutz J."/>
            <person name="Rabbi I.Y."/>
            <person name="Egesi C."/>
            <person name="Nauluvula P."/>
            <person name="Lebot V."/>
            <person name="Ndunguru J."/>
            <person name="Mkamilo G."/>
            <person name="Bart R.S."/>
            <person name="Setter T.L."/>
            <person name="Gleadow R.M."/>
            <person name="Kulakow P."/>
            <person name="Ferguson M.E."/>
            <person name="Rounsley S."/>
            <person name="Rokhsar D.S."/>
        </authorList>
    </citation>
    <scope>NUCLEOTIDE SEQUENCE [LARGE SCALE GENOMIC DNA]</scope>
    <source>
        <strain evidence="2">cv. AM560-2</strain>
    </source>
</reference>